<name>A0A090GLY2_MESPL</name>
<dbReference type="SUPFAM" id="SSF51197">
    <property type="entry name" value="Clavaminate synthase-like"/>
    <property type="match status" value="1"/>
</dbReference>
<evidence type="ECO:0008006" key="3">
    <source>
        <dbReference type="Google" id="ProtNLM"/>
    </source>
</evidence>
<organism evidence="1 2">
    <name type="scientific">Mesorhizobium plurifarium</name>
    <dbReference type="NCBI Taxonomy" id="69974"/>
    <lineage>
        <taxon>Bacteria</taxon>
        <taxon>Pseudomonadati</taxon>
        <taxon>Pseudomonadota</taxon>
        <taxon>Alphaproteobacteria</taxon>
        <taxon>Hyphomicrobiales</taxon>
        <taxon>Phyllobacteriaceae</taxon>
        <taxon>Mesorhizobium</taxon>
    </lineage>
</organism>
<sequence length="315" mass="34900">MEMSTFLRELNDENSNCRLVNPIDISSEQSESFKSNGFLKIHGLFSRECILALREAALLNVRSAKELNTNYGAAFNRLTYGLGEAAVLRRIYTANSFRKAVISLVGTPLIVSEGLAFELTKGETGFTWHYDSLSFRFIRPVDPGYSIWVPLDKVDPDIGGGLAYVPERILSGSFNFQLSSLLSREMSDGKDISVISSSLRQIFSKSGCLEAIFEKSKFEDGFDLGDALLFTKSVWHRTSPLKEHGPNSRLAIAIRLLDWRSRLDRGLFEGETESGGGVGMGVNWGKPKQTSYGSQFVDIADGDELRTSRLCGPII</sequence>
<protein>
    <recommendedName>
        <fullName evidence="3">Phytanoyl-CoA dioxygenase</fullName>
    </recommendedName>
</protein>
<evidence type="ECO:0000313" key="1">
    <source>
        <dbReference type="EMBL" id="CDX37985.1"/>
    </source>
</evidence>
<proteinExistence type="predicted"/>
<reference evidence="1 2" key="1">
    <citation type="submission" date="2014-08" db="EMBL/GenBank/DDBJ databases">
        <authorList>
            <person name="Moulin Lionel"/>
        </authorList>
    </citation>
    <scope>NUCLEOTIDE SEQUENCE [LARGE SCALE GENOMIC DNA]</scope>
</reference>
<dbReference type="AlphaFoldDB" id="A0A090GLY2"/>
<evidence type="ECO:0000313" key="2">
    <source>
        <dbReference type="Proteomes" id="UP000046373"/>
    </source>
</evidence>
<dbReference type="Gene3D" id="2.60.120.620">
    <property type="entry name" value="q2cbj1_9rhob like domain"/>
    <property type="match status" value="1"/>
</dbReference>
<dbReference type="Proteomes" id="UP000046373">
    <property type="component" value="Unassembled WGS sequence"/>
</dbReference>
<dbReference type="GeneID" id="31891176"/>
<accession>A0A090GLY2</accession>
<dbReference type="EMBL" id="CCNB01000015">
    <property type="protein sequence ID" value="CDX37985.1"/>
    <property type="molecule type" value="Genomic_DNA"/>
</dbReference>
<gene>
    <name evidence="1" type="ORF">MPLDJ20_220003</name>
</gene>